<keyword evidence="7 8" id="KW-0472">Membrane</keyword>
<evidence type="ECO:0000256" key="2">
    <source>
        <dbReference type="ARBA" id="ARBA00007783"/>
    </source>
</evidence>
<dbReference type="Pfam" id="PF12698">
    <property type="entry name" value="ABC2_membrane_3"/>
    <property type="match status" value="1"/>
</dbReference>
<organism evidence="10 11">
    <name type="scientific">Fulvitalea axinellae</name>
    <dbReference type="NCBI Taxonomy" id="1182444"/>
    <lineage>
        <taxon>Bacteria</taxon>
        <taxon>Pseudomonadati</taxon>
        <taxon>Bacteroidota</taxon>
        <taxon>Cytophagia</taxon>
        <taxon>Cytophagales</taxon>
        <taxon>Persicobacteraceae</taxon>
        <taxon>Fulvitalea</taxon>
    </lineage>
</organism>
<dbReference type="Gene3D" id="3.40.1710.10">
    <property type="entry name" value="abc type-2 transporter like domain"/>
    <property type="match status" value="1"/>
</dbReference>
<feature type="domain" description="ABC transmembrane type-2" evidence="9">
    <location>
        <begin position="116"/>
        <end position="366"/>
    </location>
</feature>
<evidence type="ECO:0000313" key="10">
    <source>
        <dbReference type="EMBL" id="BDD11809.1"/>
    </source>
</evidence>
<comment type="subcellular location">
    <subcellularLocation>
        <location evidence="1">Cell membrane</location>
        <topology evidence="1">Multi-pass membrane protein</topology>
    </subcellularLocation>
</comment>
<geneLocation type="plasmid" evidence="10 11">
    <name>pFA2</name>
</geneLocation>
<feature type="transmembrane region" description="Helical" evidence="8">
    <location>
        <begin position="287"/>
        <end position="305"/>
    </location>
</feature>
<feature type="transmembrane region" description="Helical" evidence="8">
    <location>
        <begin position="222"/>
        <end position="246"/>
    </location>
</feature>
<feature type="transmembrane region" description="Helical" evidence="8">
    <location>
        <begin position="173"/>
        <end position="195"/>
    </location>
</feature>
<evidence type="ECO:0000256" key="8">
    <source>
        <dbReference type="SAM" id="Phobius"/>
    </source>
</evidence>
<evidence type="ECO:0000256" key="5">
    <source>
        <dbReference type="ARBA" id="ARBA00022692"/>
    </source>
</evidence>
<proteinExistence type="inferred from homology"/>
<feature type="transmembrane region" description="Helical" evidence="8">
    <location>
        <begin position="252"/>
        <end position="275"/>
    </location>
</feature>
<keyword evidence="5 8" id="KW-0812">Transmembrane</keyword>
<dbReference type="GO" id="GO:0140359">
    <property type="term" value="F:ABC-type transporter activity"/>
    <property type="evidence" value="ECO:0007669"/>
    <property type="project" value="InterPro"/>
</dbReference>
<evidence type="ECO:0000256" key="6">
    <source>
        <dbReference type="ARBA" id="ARBA00022989"/>
    </source>
</evidence>
<dbReference type="PANTHER" id="PTHR30294:SF29">
    <property type="entry name" value="MULTIDRUG ABC TRANSPORTER PERMEASE YBHS-RELATED"/>
    <property type="match status" value="1"/>
</dbReference>
<gene>
    <name evidence="10" type="ORF">FUAX_42410</name>
</gene>
<feature type="transmembrane region" description="Helical" evidence="8">
    <location>
        <begin position="341"/>
        <end position="360"/>
    </location>
</feature>
<dbReference type="InterPro" id="IPR051449">
    <property type="entry name" value="ABC-2_transporter_component"/>
</dbReference>
<evidence type="ECO:0000256" key="1">
    <source>
        <dbReference type="ARBA" id="ARBA00004651"/>
    </source>
</evidence>
<keyword evidence="10" id="KW-0614">Plasmid</keyword>
<accession>A0AAU9DB62</accession>
<evidence type="ECO:0000313" key="11">
    <source>
        <dbReference type="Proteomes" id="UP001348817"/>
    </source>
</evidence>
<evidence type="ECO:0000256" key="3">
    <source>
        <dbReference type="ARBA" id="ARBA00022448"/>
    </source>
</evidence>
<dbReference type="InterPro" id="IPR013525">
    <property type="entry name" value="ABC2_TM"/>
</dbReference>
<dbReference type="RefSeq" id="WP_338395208.1">
    <property type="nucleotide sequence ID" value="NZ_AP025316.1"/>
</dbReference>
<name>A0AAU9DB62_9BACT</name>
<dbReference type="InterPro" id="IPR047817">
    <property type="entry name" value="ABC2_TM_bact-type"/>
</dbReference>
<reference evidence="10 11" key="1">
    <citation type="submission" date="2021-12" db="EMBL/GenBank/DDBJ databases">
        <title>Genome sequencing of bacteria with rrn-lacking chromosome and rrn-plasmid.</title>
        <authorList>
            <person name="Anda M."/>
            <person name="Iwasaki W."/>
        </authorList>
    </citation>
    <scope>NUCLEOTIDE SEQUENCE [LARGE SCALE GENOMIC DNA]</scope>
    <source>
        <strain evidence="10 11">DSM 100852</strain>
        <plasmid evidence="10 11">pFA2</plasmid>
    </source>
</reference>
<keyword evidence="11" id="KW-1185">Reference proteome</keyword>
<dbReference type="PANTHER" id="PTHR30294">
    <property type="entry name" value="MEMBRANE COMPONENT OF ABC TRANSPORTER YHHJ-RELATED"/>
    <property type="match status" value="1"/>
</dbReference>
<evidence type="ECO:0000256" key="7">
    <source>
        <dbReference type="ARBA" id="ARBA00023136"/>
    </source>
</evidence>
<keyword evidence="6 8" id="KW-1133">Transmembrane helix</keyword>
<evidence type="ECO:0000256" key="4">
    <source>
        <dbReference type="ARBA" id="ARBA00022475"/>
    </source>
</evidence>
<protein>
    <submittedName>
        <fullName evidence="10">Transport permease protein</fullName>
    </submittedName>
</protein>
<feature type="transmembrane region" description="Helical" evidence="8">
    <location>
        <begin position="21"/>
        <end position="40"/>
    </location>
</feature>
<evidence type="ECO:0000259" key="9">
    <source>
        <dbReference type="PROSITE" id="PS51012"/>
    </source>
</evidence>
<dbReference type="PROSITE" id="PS51012">
    <property type="entry name" value="ABC_TM2"/>
    <property type="match status" value="1"/>
</dbReference>
<comment type="similarity">
    <text evidence="2">Belongs to the ABC-2 integral membrane protein family.</text>
</comment>
<dbReference type="AlphaFoldDB" id="A0AAU9DB62"/>
<dbReference type="GO" id="GO:0005886">
    <property type="term" value="C:plasma membrane"/>
    <property type="evidence" value="ECO:0007669"/>
    <property type="project" value="UniProtKB-SubCell"/>
</dbReference>
<dbReference type="EMBL" id="AP025316">
    <property type="protein sequence ID" value="BDD11809.1"/>
    <property type="molecule type" value="Genomic_DNA"/>
</dbReference>
<dbReference type="KEGG" id="fax:FUAX_42410"/>
<keyword evidence="3" id="KW-0813">Transport</keyword>
<keyword evidence="4" id="KW-1003">Cell membrane</keyword>
<dbReference type="Proteomes" id="UP001348817">
    <property type="component" value="Plasmid pFA2"/>
</dbReference>
<sequence>MKKLLHFINKEFRHILRDPRTLAVIFGLPLIQLLVFGYAVRNEVENVDIAFYDQSGDEVTREIQSKIVATDNFQYAGSVHSPEGIEQCFRAGKAKVVVSFGPDFAKKMYTGQGATAQLILDATDPNIATTVRSYLTAILGQYQASKTQEKGSGPKIRPEVRMLYNENLSSANLFVPGILAVIMLLVSAMVTAIALTKEKELGTMEVLLASPLRPWMIIVGKLIPYLLISFFNLCIILFIGTLVFGVPIKGSLALLFFEAFLFLGVSLALGTLISITSESQQVALMKSLFGMMIPSMLLTGFIFPIENMPLPLQWISTLIPARWFIVILRSIMLKGSGILSLWPETVILLGMFAALVGISMKKFKIRLEP</sequence>